<gene>
    <name evidence="2" type="ORF">CG6000</name>
</gene>
<dbReference type="EMBL" id="AY071272">
    <property type="protein sequence ID" value="AAL48894.1"/>
    <property type="molecule type" value="mRNA"/>
</dbReference>
<dbReference type="OrthoDB" id="566238at2759"/>
<reference evidence="1" key="1">
    <citation type="submission" date="2001-12" db="EMBL/GenBank/DDBJ databases">
        <authorList>
            <person name="Stapleton M."/>
            <person name="Brokstein P."/>
            <person name="Hong L."/>
            <person name="Agbayani A."/>
            <person name="Carlson J."/>
            <person name="Champe M."/>
            <person name="Chavez C."/>
            <person name="Dorsett V."/>
            <person name="Dresnek D."/>
            <person name="Farfan D."/>
            <person name="Frise E."/>
            <person name="George R."/>
            <person name="Gonzalez M."/>
            <person name="Guarin H."/>
            <person name="Kronmiller B."/>
            <person name="Li P."/>
            <person name="Liao G."/>
            <person name="Miranda A."/>
            <person name="Mungall C.J."/>
            <person name="Nunoo J."/>
            <person name="Pacleb J."/>
            <person name="Paragas V."/>
            <person name="Park S."/>
            <person name="Patel S."/>
            <person name="Phouanenavong S."/>
            <person name="Wan K."/>
            <person name="Yu C."/>
            <person name="Lewis S.E."/>
            <person name="Rubin G.M."/>
            <person name="Celniker S."/>
        </authorList>
    </citation>
    <scope>NUCLEOTIDE SEQUENCE</scope>
    <source>
        <strain evidence="1">Berkeley</strain>
    </source>
</reference>
<name>Q8SYW6_DROME</name>
<organism evidence="1">
    <name type="scientific">Drosophila melanogaster</name>
    <name type="common">Fruit fly</name>
    <dbReference type="NCBI Taxonomy" id="7227"/>
    <lineage>
        <taxon>Eukaryota</taxon>
        <taxon>Metazoa</taxon>
        <taxon>Ecdysozoa</taxon>
        <taxon>Arthropoda</taxon>
        <taxon>Hexapoda</taxon>
        <taxon>Insecta</taxon>
        <taxon>Pterygota</taxon>
        <taxon>Neoptera</taxon>
        <taxon>Endopterygota</taxon>
        <taxon>Diptera</taxon>
        <taxon>Brachycera</taxon>
        <taxon>Muscomorpha</taxon>
        <taxon>Ephydroidea</taxon>
        <taxon>Drosophilidae</taxon>
        <taxon>Drosophila</taxon>
        <taxon>Sophophora</taxon>
    </lineage>
</organism>
<dbReference type="AGR" id="FB:FBgn0039145"/>
<proteinExistence type="evidence at transcript level"/>
<accession>Q8SYW6</accession>
<protein>
    <submittedName>
        <fullName evidence="1">RE30346p</fullName>
    </submittedName>
</protein>
<evidence type="ECO:0000313" key="2">
    <source>
        <dbReference type="FlyBase" id="FBgn0039145"/>
    </source>
</evidence>
<evidence type="ECO:0000313" key="1">
    <source>
        <dbReference type="EMBL" id="AAL48894.1"/>
    </source>
</evidence>
<dbReference type="FlyBase" id="FBgn0039145">
    <property type="gene designation" value="CG6000"/>
</dbReference>
<sequence>MAGKNRSQKRRLYSTARLAKEALRLQKLPPHWDSRM</sequence>
<dbReference type="AlphaFoldDB" id="Q8SYW6"/>
<dbReference type="UCSC" id="CG6000-RB">
    <property type="organism name" value="d. melanogaster"/>
</dbReference>